<feature type="chain" id="PRO_5025742320" description="Arginine biosynthesis bifunctional protein ArgJ alpha chain" evidence="13">
    <location>
        <begin position="1"/>
        <end position="195"/>
    </location>
</feature>
<evidence type="ECO:0000256" key="10">
    <source>
        <dbReference type="ARBA" id="ARBA00048372"/>
    </source>
</evidence>
<comment type="function">
    <text evidence="12 13">Catalyzes two activities which are involved in the cyclic version of arginine biosynthesis: the synthesis of N-acetylglutamate from glutamate and acetyl-CoA as the acetyl donor, and of ornithine by transacetylation between N(2)-acetylornithine and glutamate.</text>
</comment>
<feature type="site" description="Cleavage; by autolysis" evidence="13">
    <location>
        <begin position="195"/>
        <end position="196"/>
    </location>
</feature>
<dbReference type="SUPFAM" id="SSF56266">
    <property type="entry name" value="DmpA/ArgJ-like"/>
    <property type="match status" value="1"/>
</dbReference>
<feature type="binding site" evidence="13">
    <location>
        <position position="282"/>
    </location>
    <ligand>
        <name>substrate</name>
    </ligand>
</feature>
<dbReference type="Pfam" id="PF01960">
    <property type="entry name" value="ArgJ"/>
    <property type="match status" value="1"/>
</dbReference>
<feature type="binding site" evidence="13">
    <location>
        <position position="159"/>
    </location>
    <ligand>
        <name>substrate</name>
    </ligand>
</feature>
<evidence type="ECO:0000256" key="12">
    <source>
        <dbReference type="ARBA" id="ARBA00054976"/>
    </source>
</evidence>
<dbReference type="Gene3D" id="3.30.2330.10">
    <property type="entry name" value="arginine biosynthesis bifunctional protein suprefamily"/>
    <property type="match status" value="1"/>
</dbReference>
<dbReference type="InterPro" id="IPR042195">
    <property type="entry name" value="ArgJ_beta_C"/>
</dbReference>
<dbReference type="EC" id="2.3.1.35" evidence="13"/>
<evidence type="ECO:0000256" key="9">
    <source>
        <dbReference type="ARBA" id="ARBA00023315"/>
    </source>
</evidence>
<feature type="binding site" evidence="13">
    <location>
        <position position="185"/>
    </location>
    <ligand>
        <name>substrate</name>
    </ligand>
</feature>
<keyword evidence="4 13" id="KW-0055">Arginine biosynthesis</keyword>
<comment type="similarity">
    <text evidence="2 13">Belongs to the ArgJ family.</text>
</comment>
<dbReference type="GO" id="GO:0006526">
    <property type="term" value="P:L-arginine biosynthetic process"/>
    <property type="evidence" value="ECO:0007669"/>
    <property type="project" value="UniProtKB-UniRule"/>
</dbReference>
<comment type="catalytic activity">
    <reaction evidence="11 13">
        <text>N(2)-acetyl-L-ornithine + L-glutamate = N-acetyl-L-glutamate + L-ornithine</text>
        <dbReference type="Rhea" id="RHEA:15349"/>
        <dbReference type="ChEBI" id="CHEBI:29985"/>
        <dbReference type="ChEBI" id="CHEBI:44337"/>
        <dbReference type="ChEBI" id="CHEBI:46911"/>
        <dbReference type="ChEBI" id="CHEBI:57805"/>
        <dbReference type="EC" id="2.3.1.35"/>
    </reaction>
</comment>
<keyword evidence="13" id="KW-0963">Cytoplasm</keyword>
<comment type="subunit">
    <text evidence="3 13">Heterotetramer of two alpha and two beta chains.</text>
</comment>
<comment type="catalytic activity">
    <reaction evidence="10 13">
        <text>L-glutamate + acetyl-CoA = N-acetyl-L-glutamate + CoA + H(+)</text>
        <dbReference type="Rhea" id="RHEA:24292"/>
        <dbReference type="ChEBI" id="CHEBI:15378"/>
        <dbReference type="ChEBI" id="CHEBI:29985"/>
        <dbReference type="ChEBI" id="CHEBI:44337"/>
        <dbReference type="ChEBI" id="CHEBI:57287"/>
        <dbReference type="ChEBI" id="CHEBI:57288"/>
        <dbReference type="EC" id="2.3.1.1"/>
    </reaction>
</comment>
<feature type="binding site" evidence="13">
    <location>
        <position position="413"/>
    </location>
    <ligand>
        <name>substrate</name>
    </ligand>
</feature>
<proteinExistence type="inferred from homology"/>
<dbReference type="GO" id="GO:0004358">
    <property type="term" value="F:L-glutamate N-acetyltransferase activity, acting on acetyl-L-ornithine as donor"/>
    <property type="evidence" value="ECO:0007669"/>
    <property type="project" value="UniProtKB-UniRule"/>
</dbReference>
<dbReference type="FunFam" id="3.30.2330.10:FF:000001">
    <property type="entry name" value="Arginine biosynthesis bifunctional protein ArgJ, mitochondrial"/>
    <property type="match status" value="1"/>
</dbReference>
<keyword evidence="8 13" id="KW-0511">Multifunctional enzyme</keyword>
<feature type="binding site" evidence="13">
    <location>
        <position position="418"/>
    </location>
    <ligand>
        <name>substrate</name>
    </ligand>
</feature>
<dbReference type="HAMAP" id="MF_01106">
    <property type="entry name" value="ArgJ"/>
    <property type="match status" value="1"/>
</dbReference>
<evidence type="ECO:0000256" key="2">
    <source>
        <dbReference type="ARBA" id="ARBA00006774"/>
    </source>
</evidence>
<accession>A0A6B0YRM0</accession>
<feature type="site" description="Involved in the stabilization of negative charge on the oxyanion by the formation of the oxyanion hole" evidence="13">
    <location>
        <position position="122"/>
    </location>
</feature>
<keyword evidence="5 13" id="KW-0028">Amino-acid biosynthesis</keyword>
<protein>
    <recommendedName>
        <fullName evidence="13">Arginine biosynthesis bifunctional protein ArgJ</fullName>
    </recommendedName>
    <domain>
        <recommendedName>
            <fullName evidence="13">Glutamate N-acetyltransferase</fullName>
            <ecNumber evidence="13">2.3.1.35</ecNumber>
        </recommendedName>
        <alternativeName>
            <fullName evidence="13">Ornithine acetyltransferase</fullName>
            <shortName evidence="13">OATase</shortName>
        </alternativeName>
        <alternativeName>
            <fullName evidence="13">Ornithine transacetylase</fullName>
        </alternativeName>
    </domain>
    <domain>
        <recommendedName>
            <fullName evidence="13">Amino-acid acetyltransferase</fullName>
            <ecNumber evidence="13">2.3.1.1</ecNumber>
        </recommendedName>
        <alternativeName>
            <fullName evidence="13">N-acetylglutamate synthase</fullName>
            <shortName evidence="13">AGSase</shortName>
        </alternativeName>
    </domain>
    <component>
        <recommendedName>
            <fullName evidence="13">Arginine biosynthesis bifunctional protein ArgJ alpha chain</fullName>
        </recommendedName>
    </component>
    <component>
        <recommendedName>
            <fullName evidence="13">Arginine biosynthesis bifunctional protein ArgJ beta chain</fullName>
        </recommendedName>
    </component>
</protein>
<reference evidence="14" key="1">
    <citation type="submission" date="2019-09" db="EMBL/GenBank/DDBJ databases">
        <title>Characterisation of the sponge microbiome using genome-centric metagenomics.</title>
        <authorList>
            <person name="Engelberts J.P."/>
            <person name="Robbins S.J."/>
            <person name="De Goeij J.M."/>
            <person name="Aranda M."/>
            <person name="Bell S.C."/>
            <person name="Webster N.S."/>
        </authorList>
    </citation>
    <scope>NUCLEOTIDE SEQUENCE</scope>
    <source>
        <strain evidence="14">SB0664_bin_27</strain>
    </source>
</reference>
<dbReference type="PANTHER" id="PTHR23100">
    <property type="entry name" value="ARGININE BIOSYNTHESIS BIFUNCTIONAL PROTEIN ARGJ"/>
    <property type="match status" value="1"/>
</dbReference>
<evidence type="ECO:0000256" key="7">
    <source>
        <dbReference type="ARBA" id="ARBA00022813"/>
    </source>
</evidence>
<dbReference type="PANTHER" id="PTHR23100:SF0">
    <property type="entry name" value="ARGININE BIOSYNTHESIS BIFUNCTIONAL PROTEIN ARGJ, MITOCHONDRIAL"/>
    <property type="match status" value="1"/>
</dbReference>
<sequence length="418" mass="42974">MSEKEHAFAGPSAAAIPVKGFDAAGIHCGVKPTGALDLALIASPTACRSAAVFTQNAFPAAPVLYDRDLLRMNPEGTHGVVINSGNANACTSAEGNANARRMAEAAEKSLGSTDNTAFVMSTGVIGVQLPIGAIEAGIPEVAAKLRPDGWEEAAEAIMTTDVFPKWASGQAEVGGQTVTVTGIGKGAGMIHPNMATMLATLATDAAIAQPLLQEALAAAVSHSFNRISIDGDTSTNDTVLVLANGAAGNAEITEKGADYDAFVETLTAASMELAKLIVRNGEGVTKFVTIQVEGAVSDEEAHTVANSIAKSPLVKTAFFGHDANWGRILCAVGYSGATVDPTKAHLFIAAGQPEAGNAELQLVDAGTPTGYEEEDASAIFAESEISTRVSLGLGEGKATVWTCDLSYDYVSINAEYRT</sequence>
<dbReference type="Gene3D" id="3.10.20.340">
    <property type="entry name" value="ArgJ beta chain, C-terminal domain"/>
    <property type="match status" value="1"/>
</dbReference>
<feature type="chain" id="PRO_5025742319" description="Arginine biosynthesis bifunctional protein ArgJ beta chain" evidence="13">
    <location>
        <begin position="196"/>
        <end position="418"/>
    </location>
</feature>
<dbReference type="NCBIfam" id="TIGR00120">
    <property type="entry name" value="ArgJ"/>
    <property type="match status" value="1"/>
</dbReference>
<dbReference type="FunFam" id="3.10.20.340:FF:000001">
    <property type="entry name" value="Arginine biosynthesis bifunctional protein ArgJ, chloroplastic"/>
    <property type="match status" value="1"/>
</dbReference>
<organism evidence="14">
    <name type="scientific">Caldilineaceae bacterium SB0664_bin_27</name>
    <dbReference type="NCBI Taxonomy" id="2605260"/>
    <lineage>
        <taxon>Bacteria</taxon>
        <taxon>Bacillati</taxon>
        <taxon>Chloroflexota</taxon>
        <taxon>Caldilineae</taxon>
        <taxon>Caldilineales</taxon>
        <taxon>Caldilineaceae</taxon>
    </lineage>
</organism>
<gene>
    <name evidence="13 14" type="primary">argJ</name>
    <name evidence="14" type="ORF">F4Y42_09835</name>
</gene>
<feature type="active site" description="Nucleophile" evidence="13">
    <location>
        <position position="196"/>
    </location>
</feature>
<feature type="site" description="Involved in the stabilization of negative charge on the oxyanion by the formation of the oxyanion hole" evidence="13">
    <location>
        <position position="123"/>
    </location>
</feature>
<name>A0A6B0YRM0_9CHLR</name>
<dbReference type="EMBL" id="VXRG01000083">
    <property type="protein sequence ID" value="MXY93736.1"/>
    <property type="molecule type" value="Genomic_DNA"/>
</dbReference>
<dbReference type="InterPro" id="IPR002813">
    <property type="entry name" value="Arg_biosynth_ArgJ"/>
</dbReference>
<comment type="pathway">
    <text evidence="13">Amino-acid biosynthesis; L-arginine biosynthesis; L-ornithine and N-acetyl-L-glutamate from L-glutamate and N(2)-acetyl-L-ornithine (cyclic): step 1/1.</text>
</comment>
<dbReference type="InterPro" id="IPR016117">
    <property type="entry name" value="ArgJ-like_dom_sf"/>
</dbReference>
<keyword evidence="6 13" id="KW-0808">Transferase</keyword>
<keyword evidence="7 13" id="KW-0068">Autocatalytic cleavage</keyword>
<evidence type="ECO:0000256" key="11">
    <source>
        <dbReference type="ARBA" id="ARBA00049439"/>
    </source>
</evidence>
<dbReference type="NCBIfam" id="NF003802">
    <property type="entry name" value="PRK05388.1"/>
    <property type="match status" value="1"/>
</dbReference>
<evidence type="ECO:0000256" key="1">
    <source>
        <dbReference type="ARBA" id="ARBA00004496"/>
    </source>
</evidence>
<comment type="caution">
    <text evidence="14">The sequence shown here is derived from an EMBL/GenBank/DDBJ whole genome shotgun (WGS) entry which is preliminary data.</text>
</comment>
<dbReference type="GO" id="GO:0004042">
    <property type="term" value="F:L-glutamate N-acetyltransferase activity"/>
    <property type="evidence" value="ECO:0007669"/>
    <property type="project" value="UniProtKB-UniRule"/>
</dbReference>
<comment type="pathway">
    <text evidence="13">Amino-acid biosynthesis; L-arginine biosynthesis; N(2)-acetyl-L-ornithine from L-glutamate: step 1/4.</text>
</comment>
<comment type="subcellular location">
    <subcellularLocation>
        <location evidence="1 13">Cytoplasm</location>
    </subcellularLocation>
</comment>
<dbReference type="CDD" id="cd02152">
    <property type="entry name" value="OAT"/>
    <property type="match status" value="1"/>
</dbReference>
<evidence type="ECO:0000256" key="5">
    <source>
        <dbReference type="ARBA" id="ARBA00022605"/>
    </source>
</evidence>
<dbReference type="Gene3D" id="3.60.70.12">
    <property type="entry name" value="L-amino peptidase D-ALA esterase/amidase"/>
    <property type="match status" value="1"/>
</dbReference>
<feature type="binding site" evidence="13">
    <location>
        <position position="196"/>
    </location>
    <ligand>
        <name>substrate</name>
    </ligand>
</feature>
<dbReference type="AlphaFoldDB" id="A0A6B0YRM0"/>
<dbReference type="GO" id="GO:0005737">
    <property type="term" value="C:cytoplasm"/>
    <property type="evidence" value="ECO:0007669"/>
    <property type="project" value="UniProtKB-SubCell"/>
</dbReference>
<dbReference type="FunFam" id="3.60.70.12:FF:000001">
    <property type="entry name" value="Arginine biosynthesis bifunctional protein ArgJ, chloroplastic"/>
    <property type="match status" value="1"/>
</dbReference>
<evidence type="ECO:0000256" key="8">
    <source>
        <dbReference type="ARBA" id="ARBA00023268"/>
    </source>
</evidence>
<dbReference type="UniPathway" id="UPA00068">
    <property type="reaction ID" value="UER00106"/>
</dbReference>
<evidence type="ECO:0000256" key="4">
    <source>
        <dbReference type="ARBA" id="ARBA00022571"/>
    </source>
</evidence>
<evidence type="ECO:0000256" key="13">
    <source>
        <dbReference type="HAMAP-Rule" id="MF_01106"/>
    </source>
</evidence>
<dbReference type="GO" id="GO:0006592">
    <property type="term" value="P:ornithine biosynthetic process"/>
    <property type="evidence" value="ECO:0007669"/>
    <property type="project" value="TreeGrafter"/>
</dbReference>
<dbReference type="EC" id="2.3.1.1" evidence="13"/>
<keyword evidence="9 13" id="KW-0012">Acyltransferase</keyword>
<evidence type="ECO:0000256" key="6">
    <source>
        <dbReference type="ARBA" id="ARBA00022679"/>
    </source>
</evidence>
<evidence type="ECO:0000256" key="3">
    <source>
        <dbReference type="ARBA" id="ARBA00011475"/>
    </source>
</evidence>
<evidence type="ECO:0000313" key="14">
    <source>
        <dbReference type="EMBL" id="MXY93736.1"/>
    </source>
</evidence>